<feature type="binding site" description="axial binding residue" evidence="12">
    <location>
        <position position="464"/>
    </location>
    <ligand>
        <name>heme</name>
        <dbReference type="ChEBI" id="CHEBI:30413"/>
    </ligand>
    <ligandPart>
        <name>Fe</name>
        <dbReference type="ChEBI" id="CHEBI:18248"/>
    </ligandPart>
</feature>
<dbReference type="PRINTS" id="PR00385">
    <property type="entry name" value="P450"/>
</dbReference>
<dbReference type="InterPro" id="IPR002401">
    <property type="entry name" value="Cyt_P450_E_grp-I"/>
</dbReference>
<keyword evidence="7" id="KW-1133">Transmembrane helix</keyword>
<dbReference type="RefSeq" id="XP_014554350.1">
    <property type="nucleotide sequence ID" value="XM_014698864.1"/>
</dbReference>
<dbReference type="GeneID" id="26256743"/>
<dbReference type="OrthoDB" id="1470350at2759"/>
<keyword evidence="15" id="KW-1185">Reference proteome</keyword>
<keyword evidence="10 13" id="KW-0503">Monooxygenase</keyword>
<dbReference type="PROSITE" id="PS00086">
    <property type="entry name" value="CYTOCHROME_P450"/>
    <property type="match status" value="1"/>
</dbReference>
<evidence type="ECO:0000256" key="4">
    <source>
        <dbReference type="ARBA" id="ARBA00022617"/>
    </source>
</evidence>
<evidence type="ECO:0000256" key="3">
    <source>
        <dbReference type="ARBA" id="ARBA00010617"/>
    </source>
</evidence>
<accession>W7ECN8</accession>
<comment type="cofactor">
    <cofactor evidence="1 12">
        <name>heme</name>
        <dbReference type="ChEBI" id="CHEBI:30413"/>
    </cofactor>
</comment>
<dbReference type="Proteomes" id="UP000054337">
    <property type="component" value="Unassembled WGS sequence"/>
</dbReference>
<gene>
    <name evidence="14" type="ORF">COCVIDRAFT_39782</name>
</gene>
<evidence type="ECO:0000313" key="15">
    <source>
        <dbReference type="Proteomes" id="UP000054337"/>
    </source>
</evidence>
<evidence type="ECO:0000256" key="11">
    <source>
        <dbReference type="ARBA" id="ARBA00023136"/>
    </source>
</evidence>
<keyword evidence="9 12" id="KW-0408">Iron</keyword>
<dbReference type="InterPro" id="IPR017972">
    <property type="entry name" value="Cyt_P450_CS"/>
</dbReference>
<keyword evidence="5" id="KW-0812">Transmembrane</keyword>
<dbReference type="InterPro" id="IPR001128">
    <property type="entry name" value="Cyt_P450"/>
</dbReference>
<reference evidence="14 15" key="1">
    <citation type="journal article" date="2013" name="PLoS Genet.">
        <title>Comparative genome structure, secondary metabolite, and effector coding capacity across Cochliobolus pathogens.</title>
        <authorList>
            <person name="Condon B.J."/>
            <person name="Leng Y."/>
            <person name="Wu D."/>
            <person name="Bushley K.E."/>
            <person name="Ohm R.A."/>
            <person name="Otillar R."/>
            <person name="Martin J."/>
            <person name="Schackwitz W."/>
            <person name="Grimwood J."/>
            <person name="MohdZainudin N."/>
            <person name="Xue C."/>
            <person name="Wang R."/>
            <person name="Manning V.A."/>
            <person name="Dhillon B."/>
            <person name="Tu Z.J."/>
            <person name="Steffenson B.J."/>
            <person name="Salamov A."/>
            <person name="Sun H."/>
            <person name="Lowry S."/>
            <person name="LaButti K."/>
            <person name="Han J."/>
            <person name="Copeland A."/>
            <person name="Lindquist E."/>
            <person name="Barry K."/>
            <person name="Schmutz J."/>
            <person name="Baker S.E."/>
            <person name="Ciuffetti L.M."/>
            <person name="Grigoriev I.V."/>
            <person name="Zhong S."/>
            <person name="Turgeon B.G."/>
        </authorList>
    </citation>
    <scope>NUCLEOTIDE SEQUENCE [LARGE SCALE GENOMIC DNA]</scope>
    <source>
        <strain evidence="14 15">FI3</strain>
    </source>
</reference>
<dbReference type="FunFam" id="1.10.630.10:FF:000047">
    <property type="entry name" value="Cytochrome P450 monooxygenase"/>
    <property type="match status" value="1"/>
</dbReference>
<dbReference type="InterPro" id="IPR036396">
    <property type="entry name" value="Cyt_P450_sf"/>
</dbReference>
<dbReference type="GO" id="GO:0016705">
    <property type="term" value="F:oxidoreductase activity, acting on paired donors, with incorporation or reduction of molecular oxygen"/>
    <property type="evidence" value="ECO:0007669"/>
    <property type="project" value="InterPro"/>
</dbReference>
<evidence type="ECO:0000256" key="12">
    <source>
        <dbReference type="PIRSR" id="PIRSR602401-1"/>
    </source>
</evidence>
<name>W7ECN8_BIPV3</name>
<sequence>MASSNLSLVVWPNSLSNLAFLLSFLSSLALLLIFCKTTYNLLLHPLRSYPGPMLGRASRLYYIYYQFRGDLPFMTKALHEKYGSVVRIAPDELSYSSGDAWQDIYGHRSSATVASKGSFEKDKTWYTNVGESNSIAVSNVCASADHKRFRRVMGPAFSEKTVKAQEYLMKRHVDLFISQLHMRVKDKELAGIDIVRWFNFVTFDLIGDLTFGQSFGCLETGELHPWIQWVFGGVKESCFFQAILRVPGIQSLLKPLFHLKNDNWKQQFEYCAQKTKERMAMKTNRPDIMTHILRANDEKGLTEQEILNNAQVLVIAGSETTATVLSGCVFYLTRNLDAYKKVTAEIRTSFAVEDDMNAESLSKLPYFNAVLEEALRVYPPLSVTLPRTTPPGGEMIAGKFVAGGMTVGVNHWSYNQSSENYKHPELFTPERWLSKENGSVEQYEKFADDQRKPFNPFSFGPRNCIGKSLAYAEMRLIMGRLLWNFDIALEPGFENWEKQKVYILWEKSELKVRLTPVVGY</sequence>
<dbReference type="SUPFAM" id="SSF48264">
    <property type="entry name" value="Cytochrome P450"/>
    <property type="match status" value="1"/>
</dbReference>
<evidence type="ECO:0000256" key="1">
    <source>
        <dbReference type="ARBA" id="ARBA00001971"/>
    </source>
</evidence>
<evidence type="ECO:0000256" key="7">
    <source>
        <dbReference type="ARBA" id="ARBA00022989"/>
    </source>
</evidence>
<organism evidence="14 15">
    <name type="scientific">Bipolaris victoriae (strain FI3)</name>
    <name type="common">Victoria blight of oats agent</name>
    <name type="synonym">Cochliobolus victoriae</name>
    <dbReference type="NCBI Taxonomy" id="930091"/>
    <lineage>
        <taxon>Eukaryota</taxon>
        <taxon>Fungi</taxon>
        <taxon>Dikarya</taxon>
        <taxon>Ascomycota</taxon>
        <taxon>Pezizomycotina</taxon>
        <taxon>Dothideomycetes</taxon>
        <taxon>Pleosporomycetidae</taxon>
        <taxon>Pleosporales</taxon>
        <taxon>Pleosporineae</taxon>
        <taxon>Pleosporaceae</taxon>
        <taxon>Bipolaris</taxon>
    </lineage>
</organism>
<keyword evidence="4 12" id="KW-0349">Heme</keyword>
<proteinExistence type="inferred from homology"/>
<evidence type="ECO:0000256" key="5">
    <source>
        <dbReference type="ARBA" id="ARBA00022692"/>
    </source>
</evidence>
<dbReference type="EMBL" id="KI968762">
    <property type="protein sequence ID" value="EUN24774.1"/>
    <property type="molecule type" value="Genomic_DNA"/>
</dbReference>
<comment type="similarity">
    <text evidence="3 13">Belongs to the cytochrome P450 family.</text>
</comment>
<dbReference type="GO" id="GO:0016020">
    <property type="term" value="C:membrane"/>
    <property type="evidence" value="ECO:0007669"/>
    <property type="project" value="UniProtKB-SubCell"/>
</dbReference>
<dbReference type="PRINTS" id="PR00463">
    <property type="entry name" value="EP450I"/>
</dbReference>
<dbReference type="PANTHER" id="PTHR24305:SF210">
    <property type="entry name" value="CYTOCHROME P450 MONOOXYGENASE ASQL-RELATED"/>
    <property type="match status" value="1"/>
</dbReference>
<dbReference type="CDD" id="cd11058">
    <property type="entry name" value="CYP60B-like"/>
    <property type="match status" value="1"/>
</dbReference>
<evidence type="ECO:0000256" key="6">
    <source>
        <dbReference type="ARBA" id="ARBA00022723"/>
    </source>
</evidence>
<dbReference type="HOGENOM" id="CLU_001570_14_11_1"/>
<evidence type="ECO:0000256" key="9">
    <source>
        <dbReference type="ARBA" id="ARBA00023004"/>
    </source>
</evidence>
<keyword evidence="8 13" id="KW-0560">Oxidoreductase</keyword>
<evidence type="ECO:0000256" key="8">
    <source>
        <dbReference type="ARBA" id="ARBA00023002"/>
    </source>
</evidence>
<dbReference type="InterPro" id="IPR050121">
    <property type="entry name" value="Cytochrome_P450_monoxygenase"/>
</dbReference>
<dbReference type="Gene3D" id="1.10.630.10">
    <property type="entry name" value="Cytochrome P450"/>
    <property type="match status" value="1"/>
</dbReference>
<dbReference type="Pfam" id="PF00067">
    <property type="entry name" value="p450"/>
    <property type="match status" value="1"/>
</dbReference>
<evidence type="ECO:0000256" key="10">
    <source>
        <dbReference type="ARBA" id="ARBA00023033"/>
    </source>
</evidence>
<protein>
    <recommendedName>
        <fullName evidence="16">Cytochrome P450 monooxygenase</fullName>
    </recommendedName>
</protein>
<evidence type="ECO:0000256" key="2">
    <source>
        <dbReference type="ARBA" id="ARBA00004167"/>
    </source>
</evidence>
<evidence type="ECO:0008006" key="16">
    <source>
        <dbReference type="Google" id="ProtNLM"/>
    </source>
</evidence>
<comment type="subcellular location">
    <subcellularLocation>
        <location evidence="2">Membrane</location>
        <topology evidence="2">Single-pass membrane protein</topology>
    </subcellularLocation>
</comment>
<keyword evidence="11" id="KW-0472">Membrane</keyword>
<dbReference type="GO" id="GO:0005506">
    <property type="term" value="F:iron ion binding"/>
    <property type="evidence" value="ECO:0007669"/>
    <property type="project" value="InterPro"/>
</dbReference>
<dbReference type="AlphaFoldDB" id="W7ECN8"/>
<dbReference type="GO" id="GO:0004497">
    <property type="term" value="F:monooxygenase activity"/>
    <property type="evidence" value="ECO:0007669"/>
    <property type="project" value="UniProtKB-KW"/>
</dbReference>
<dbReference type="GO" id="GO:0020037">
    <property type="term" value="F:heme binding"/>
    <property type="evidence" value="ECO:0007669"/>
    <property type="project" value="InterPro"/>
</dbReference>
<dbReference type="GO" id="GO:0009403">
    <property type="term" value="P:toxin biosynthetic process"/>
    <property type="evidence" value="ECO:0007669"/>
    <property type="project" value="UniProtKB-ARBA"/>
</dbReference>
<evidence type="ECO:0000313" key="14">
    <source>
        <dbReference type="EMBL" id="EUN24774.1"/>
    </source>
</evidence>
<keyword evidence="6 12" id="KW-0479">Metal-binding</keyword>
<evidence type="ECO:0000256" key="13">
    <source>
        <dbReference type="RuleBase" id="RU000461"/>
    </source>
</evidence>
<dbReference type="PANTHER" id="PTHR24305">
    <property type="entry name" value="CYTOCHROME P450"/>
    <property type="match status" value="1"/>
</dbReference>